<accession>M2RL74</accession>
<dbReference type="EMBL" id="KB445793">
    <property type="protein sequence ID" value="EMD39571.1"/>
    <property type="molecule type" value="Genomic_DNA"/>
</dbReference>
<dbReference type="HOGENOM" id="CLU_2084580_0_0_1"/>
<sequence length="117" mass="12865">MQGVTLEKNAATIVSATEPTDSGLQQHNERASGPSDSNTTDDSEQERARAAVRRAYEQELRQIEEHLGRSLKVGAEKDSSNHQPAYFIDTTYPLTGDRPMLFPELNNGQPSNDTSSC</sequence>
<name>M2RL74_CERS8</name>
<evidence type="ECO:0000256" key="1">
    <source>
        <dbReference type="SAM" id="MobiDB-lite"/>
    </source>
</evidence>
<gene>
    <name evidence="2" type="ORF">CERSUDRAFT_92069</name>
</gene>
<feature type="region of interest" description="Disordered" evidence="1">
    <location>
        <begin position="98"/>
        <end position="117"/>
    </location>
</feature>
<dbReference type="AlphaFoldDB" id="M2RL74"/>
<evidence type="ECO:0000313" key="3">
    <source>
        <dbReference type="Proteomes" id="UP000016930"/>
    </source>
</evidence>
<feature type="region of interest" description="Disordered" evidence="1">
    <location>
        <begin position="1"/>
        <end position="53"/>
    </location>
</feature>
<reference evidence="2 3" key="1">
    <citation type="journal article" date="2012" name="Proc. Natl. Acad. Sci. U.S.A.">
        <title>Comparative genomics of Ceriporiopsis subvermispora and Phanerochaete chrysosporium provide insight into selective ligninolysis.</title>
        <authorList>
            <person name="Fernandez-Fueyo E."/>
            <person name="Ruiz-Duenas F.J."/>
            <person name="Ferreira P."/>
            <person name="Floudas D."/>
            <person name="Hibbett D.S."/>
            <person name="Canessa P."/>
            <person name="Larrondo L.F."/>
            <person name="James T.Y."/>
            <person name="Seelenfreund D."/>
            <person name="Lobos S."/>
            <person name="Polanco R."/>
            <person name="Tello M."/>
            <person name="Honda Y."/>
            <person name="Watanabe T."/>
            <person name="Watanabe T."/>
            <person name="Ryu J.S."/>
            <person name="Kubicek C.P."/>
            <person name="Schmoll M."/>
            <person name="Gaskell J."/>
            <person name="Hammel K.E."/>
            <person name="St John F.J."/>
            <person name="Vanden Wymelenberg A."/>
            <person name="Sabat G."/>
            <person name="Splinter BonDurant S."/>
            <person name="Syed K."/>
            <person name="Yadav J.S."/>
            <person name="Doddapaneni H."/>
            <person name="Subramanian V."/>
            <person name="Lavin J.L."/>
            <person name="Oguiza J.A."/>
            <person name="Perez G."/>
            <person name="Pisabarro A.G."/>
            <person name="Ramirez L."/>
            <person name="Santoyo F."/>
            <person name="Master E."/>
            <person name="Coutinho P.M."/>
            <person name="Henrissat B."/>
            <person name="Lombard V."/>
            <person name="Magnuson J.K."/>
            <person name="Kuees U."/>
            <person name="Hori C."/>
            <person name="Igarashi K."/>
            <person name="Samejima M."/>
            <person name="Held B.W."/>
            <person name="Barry K.W."/>
            <person name="LaButti K.M."/>
            <person name="Lapidus A."/>
            <person name="Lindquist E.A."/>
            <person name="Lucas S.M."/>
            <person name="Riley R."/>
            <person name="Salamov A.A."/>
            <person name="Hoffmeister D."/>
            <person name="Schwenk D."/>
            <person name="Hadar Y."/>
            <person name="Yarden O."/>
            <person name="de Vries R.P."/>
            <person name="Wiebenga A."/>
            <person name="Stenlid J."/>
            <person name="Eastwood D."/>
            <person name="Grigoriev I.V."/>
            <person name="Berka R.M."/>
            <person name="Blanchette R.A."/>
            <person name="Kersten P."/>
            <person name="Martinez A.T."/>
            <person name="Vicuna R."/>
            <person name="Cullen D."/>
        </authorList>
    </citation>
    <scope>NUCLEOTIDE SEQUENCE [LARGE SCALE GENOMIC DNA]</scope>
    <source>
        <strain evidence="2 3">B</strain>
    </source>
</reference>
<feature type="compositionally biased region" description="Basic and acidic residues" evidence="1">
    <location>
        <begin position="68"/>
        <end position="80"/>
    </location>
</feature>
<dbReference type="Proteomes" id="UP000016930">
    <property type="component" value="Unassembled WGS sequence"/>
</dbReference>
<feature type="region of interest" description="Disordered" evidence="1">
    <location>
        <begin position="68"/>
        <end position="87"/>
    </location>
</feature>
<protein>
    <submittedName>
        <fullName evidence="2">Uncharacterized protein</fullName>
    </submittedName>
</protein>
<evidence type="ECO:0000313" key="2">
    <source>
        <dbReference type="EMBL" id="EMD39571.1"/>
    </source>
</evidence>
<proteinExistence type="predicted"/>
<feature type="compositionally biased region" description="Polar residues" evidence="1">
    <location>
        <begin position="106"/>
        <end position="117"/>
    </location>
</feature>
<keyword evidence="3" id="KW-1185">Reference proteome</keyword>
<organism evidence="2 3">
    <name type="scientific">Ceriporiopsis subvermispora (strain B)</name>
    <name type="common">White-rot fungus</name>
    <name type="synonym">Gelatoporia subvermispora</name>
    <dbReference type="NCBI Taxonomy" id="914234"/>
    <lineage>
        <taxon>Eukaryota</taxon>
        <taxon>Fungi</taxon>
        <taxon>Dikarya</taxon>
        <taxon>Basidiomycota</taxon>
        <taxon>Agaricomycotina</taxon>
        <taxon>Agaricomycetes</taxon>
        <taxon>Polyporales</taxon>
        <taxon>Gelatoporiaceae</taxon>
        <taxon>Gelatoporia</taxon>
    </lineage>
</organism>
<feature type="compositionally biased region" description="Polar residues" evidence="1">
    <location>
        <begin position="12"/>
        <end position="26"/>
    </location>
</feature>